<evidence type="ECO:0000313" key="2">
    <source>
        <dbReference type="EMBL" id="GMG56450.1"/>
    </source>
</evidence>
<keyword evidence="1" id="KW-1133">Transmembrane helix</keyword>
<gene>
    <name evidence="2" type="ORF">Amon01_000851700</name>
</gene>
<comment type="caution">
    <text evidence="2">The sequence shown here is derived from an EMBL/GenBank/DDBJ whole genome shotgun (WGS) entry which is preliminary data.</text>
</comment>
<keyword evidence="3" id="KW-1185">Reference proteome</keyword>
<dbReference type="Proteomes" id="UP001165063">
    <property type="component" value="Unassembled WGS sequence"/>
</dbReference>
<feature type="transmembrane region" description="Helical" evidence="1">
    <location>
        <begin position="144"/>
        <end position="169"/>
    </location>
</feature>
<proteinExistence type="predicted"/>
<organism evidence="2 3">
    <name type="scientific">Ambrosiozyma monospora</name>
    <name type="common">Yeast</name>
    <name type="synonym">Endomycopsis monosporus</name>
    <dbReference type="NCBI Taxonomy" id="43982"/>
    <lineage>
        <taxon>Eukaryota</taxon>
        <taxon>Fungi</taxon>
        <taxon>Dikarya</taxon>
        <taxon>Ascomycota</taxon>
        <taxon>Saccharomycotina</taxon>
        <taxon>Pichiomycetes</taxon>
        <taxon>Pichiales</taxon>
        <taxon>Pichiaceae</taxon>
        <taxon>Ambrosiozyma</taxon>
    </lineage>
</organism>
<keyword evidence="1" id="KW-0812">Transmembrane</keyword>
<sequence>MPSVQRQQQNQRLGQDEPYISRIVENGREFDEKFREISTKTVIHHPTTTEFTSSATDSYNDNLSVAAICSKRGSVSHSAWRFGDIDATERSGPESPKSYENSSLGCNAYRNKKTSVTFQTASPEGKTVKSVKPLRTKQNHNKKIIFVVLGGCLGVVFIYCLLFTLNTLFSFNHLDNSRTIMHYLSVLDNTTRIDMVKNISLQFPDEFAALSVSPMPELHILHKTNLTTNTTSMANSSNTFQGVNIKYQADYELLDLMVNDKLNRSLYGVTIPGIEPQHDIGSWCLDHIR</sequence>
<evidence type="ECO:0000256" key="1">
    <source>
        <dbReference type="SAM" id="Phobius"/>
    </source>
</evidence>
<dbReference type="EMBL" id="BSXU01007636">
    <property type="protein sequence ID" value="GMG56450.1"/>
    <property type="molecule type" value="Genomic_DNA"/>
</dbReference>
<reference evidence="2" key="1">
    <citation type="submission" date="2023-04" db="EMBL/GenBank/DDBJ databases">
        <title>Ambrosiozyma monospora NBRC 1965.</title>
        <authorList>
            <person name="Ichikawa N."/>
            <person name="Sato H."/>
            <person name="Tonouchi N."/>
        </authorList>
    </citation>
    <scope>NUCLEOTIDE SEQUENCE</scope>
    <source>
        <strain evidence="2">NBRC 1965</strain>
    </source>
</reference>
<protein>
    <submittedName>
        <fullName evidence="2">Unnamed protein product</fullName>
    </submittedName>
</protein>
<evidence type="ECO:0000313" key="3">
    <source>
        <dbReference type="Proteomes" id="UP001165063"/>
    </source>
</evidence>
<name>A0A9W6Z5V5_AMBMO</name>
<dbReference type="AlphaFoldDB" id="A0A9W6Z5V5"/>
<accession>A0A9W6Z5V5</accession>
<keyword evidence="1" id="KW-0472">Membrane</keyword>